<gene>
    <name evidence="3" type="ORF">NB063_26090</name>
</gene>
<feature type="compositionally biased region" description="Low complexity" evidence="1">
    <location>
        <begin position="164"/>
        <end position="173"/>
    </location>
</feature>
<evidence type="ECO:0000313" key="3">
    <source>
        <dbReference type="EMBL" id="MCM2374101.1"/>
    </source>
</evidence>
<dbReference type="SUPFAM" id="SSF53474">
    <property type="entry name" value="alpha/beta-Hydrolases"/>
    <property type="match status" value="1"/>
</dbReference>
<accession>A0ABT0UB46</accession>
<feature type="transmembrane region" description="Helical" evidence="2">
    <location>
        <begin position="277"/>
        <end position="298"/>
    </location>
</feature>
<keyword evidence="2" id="KW-0472">Membrane</keyword>
<protein>
    <submittedName>
        <fullName evidence="3">Alpha/beta fold hydrolase</fullName>
    </submittedName>
</protein>
<keyword evidence="2" id="KW-1133">Transmembrane helix</keyword>
<feature type="compositionally biased region" description="Low complexity" evidence="1">
    <location>
        <begin position="66"/>
        <end position="78"/>
    </location>
</feature>
<keyword evidence="2" id="KW-0812">Transmembrane</keyword>
<reference evidence="3 4" key="1">
    <citation type="journal article" date="2022" name="Syst. Appl. Microbiol.">
        <title>Rhodopirellula aestuarii sp. nov., a novel member of the genus Rhodopirellula isolated from brackish sediments collected in the Tagus River estuary, Portugal.</title>
        <authorList>
            <person name="Vitorino I.R."/>
            <person name="Klimek D."/>
            <person name="Calusinska M."/>
            <person name="Lobo-da-Cunha A."/>
            <person name="Vasconcelos V."/>
            <person name="Lage O.M."/>
        </authorList>
    </citation>
    <scope>NUCLEOTIDE SEQUENCE [LARGE SCALE GENOMIC DNA]</scope>
    <source>
        <strain evidence="3 4">ICT_H3.1</strain>
    </source>
</reference>
<dbReference type="GO" id="GO:0016787">
    <property type="term" value="F:hydrolase activity"/>
    <property type="evidence" value="ECO:0007669"/>
    <property type="project" value="UniProtKB-KW"/>
</dbReference>
<sequence>MDWRINQMWLAGAVIVLVGGCTRAPAPMAENSSSAHEIELPSEFSTPHQFGESNSLTIDQPPTVEEPPAAENSPPAEALPQQHPSLRPDVEVGPVSPRQVTNSGYDSSFQSDSTPDIASDPKRESNPYHKKSRGPYSSKSSESLGWALPSEQSHPQAVSREPAASHTAAATSAPDISNNGVGYGSMDNVATGSANKMISGETARIEMAFEEAAAGEMAMDQLGPAGMAADEAELATGASVSNEDDLPFQSINVLYATDRKQDTRPLAAYQLTGQRQLVSLLGIGVAVTAALSLLAWLLRRPATAKLSAGLTCVMSAAAAGVFFTGAATIEKHGVTYTGDRGQLVRGVCRVTIPKTHTRGTVERPSLLKFEVSENQSKHVVLTSVDELDGDAFTRRMSEELEAAEQPDLMVFIHGYNVDFESAVLRTAQIAVDLPFRGVPVCYSWPSQGTLLGYPVDENNAAWTVGHLKEFLNELVDESGAKSIHVVAHSMGNRAMTAAMQQMSLSRQDDEPIFDRVVLAAPDVDADLFRKDLAGALTEVAEQVTLYASSDDQALVASKAVHGYPRAGETGEFLVVVPGVDTIDVSGIDLSLLGHSYYGDSEPILRDLYEVLLSRLPAYKRSSLISKDYQSQVYWQLAHGGTLASGVTQ</sequence>
<feature type="transmembrane region" description="Helical" evidence="2">
    <location>
        <begin position="310"/>
        <end position="329"/>
    </location>
</feature>
<evidence type="ECO:0000256" key="1">
    <source>
        <dbReference type="SAM" id="MobiDB-lite"/>
    </source>
</evidence>
<evidence type="ECO:0000256" key="2">
    <source>
        <dbReference type="SAM" id="Phobius"/>
    </source>
</evidence>
<name>A0ABT0UB46_9BACT</name>
<dbReference type="Gene3D" id="3.40.50.1820">
    <property type="entry name" value="alpha/beta hydrolase"/>
    <property type="match status" value="1"/>
</dbReference>
<dbReference type="PANTHER" id="PTHR36513:SF1">
    <property type="entry name" value="TRANSMEMBRANE PROTEIN"/>
    <property type="match status" value="1"/>
</dbReference>
<dbReference type="RefSeq" id="WP_250931971.1">
    <property type="nucleotide sequence ID" value="NZ_JAMQBK010000078.1"/>
</dbReference>
<proteinExistence type="predicted"/>
<feature type="region of interest" description="Disordered" evidence="1">
    <location>
        <begin position="28"/>
        <end position="181"/>
    </location>
</feature>
<organism evidence="3 4">
    <name type="scientific">Aporhodopirellula aestuarii</name>
    <dbReference type="NCBI Taxonomy" id="2950107"/>
    <lineage>
        <taxon>Bacteria</taxon>
        <taxon>Pseudomonadati</taxon>
        <taxon>Planctomycetota</taxon>
        <taxon>Planctomycetia</taxon>
        <taxon>Pirellulales</taxon>
        <taxon>Pirellulaceae</taxon>
        <taxon>Aporhodopirellula</taxon>
    </lineage>
</organism>
<dbReference type="PANTHER" id="PTHR36513">
    <property type="entry name" value="ABC TRANSMEMBRANE TYPE-1 DOMAIN-CONTAINING PROTEIN"/>
    <property type="match status" value="1"/>
</dbReference>
<dbReference type="InterPro" id="IPR010297">
    <property type="entry name" value="DUF900_hydrolase"/>
</dbReference>
<keyword evidence="3" id="KW-0378">Hydrolase</keyword>
<dbReference type="InterPro" id="IPR029058">
    <property type="entry name" value="AB_hydrolase_fold"/>
</dbReference>
<feature type="compositionally biased region" description="Polar residues" evidence="1">
    <location>
        <begin position="43"/>
        <end position="60"/>
    </location>
</feature>
<feature type="compositionally biased region" description="Polar residues" evidence="1">
    <location>
        <begin position="98"/>
        <end position="116"/>
    </location>
</feature>
<dbReference type="Pfam" id="PF05990">
    <property type="entry name" value="DUF900"/>
    <property type="match status" value="1"/>
</dbReference>
<dbReference type="EMBL" id="JAMQBK010000078">
    <property type="protein sequence ID" value="MCM2374101.1"/>
    <property type="molecule type" value="Genomic_DNA"/>
</dbReference>
<evidence type="ECO:0000313" key="4">
    <source>
        <dbReference type="Proteomes" id="UP001202961"/>
    </source>
</evidence>
<keyword evidence="4" id="KW-1185">Reference proteome</keyword>
<dbReference type="PROSITE" id="PS51257">
    <property type="entry name" value="PROKAR_LIPOPROTEIN"/>
    <property type="match status" value="1"/>
</dbReference>
<comment type="caution">
    <text evidence="3">The sequence shown here is derived from an EMBL/GenBank/DDBJ whole genome shotgun (WGS) entry which is preliminary data.</text>
</comment>
<dbReference type="Proteomes" id="UP001202961">
    <property type="component" value="Unassembled WGS sequence"/>
</dbReference>